<evidence type="ECO:0000256" key="4">
    <source>
        <dbReference type="ARBA" id="ARBA00022839"/>
    </source>
</evidence>
<keyword evidence="2 5" id="KW-0540">Nuclease</keyword>
<dbReference type="EMBL" id="SLXA01000001">
    <property type="protein sequence ID" value="TCO86589.1"/>
    <property type="molecule type" value="Genomic_DNA"/>
</dbReference>
<evidence type="ECO:0000259" key="8">
    <source>
        <dbReference type="Pfam" id="PF13742"/>
    </source>
</evidence>
<evidence type="ECO:0000313" key="9">
    <source>
        <dbReference type="EMBL" id="TCO86589.1"/>
    </source>
</evidence>
<dbReference type="InterPro" id="IPR025824">
    <property type="entry name" value="OB-fold_nuc-bd_dom"/>
</dbReference>
<dbReference type="GO" id="GO:0009318">
    <property type="term" value="C:exodeoxyribonuclease VII complex"/>
    <property type="evidence" value="ECO:0007669"/>
    <property type="project" value="UniProtKB-UniRule"/>
</dbReference>
<dbReference type="AlphaFoldDB" id="A0A4R2LDP2"/>
<evidence type="ECO:0000256" key="5">
    <source>
        <dbReference type="HAMAP-Rule" id="MF_00378"/>
    </source>
</evidence>
<comment type="subunit">
    <text evidence="5">Heterooligomer composed of large and small subunits.</text>
</comment>
<evidence type="ECO:0000256" key="6">
    <source>
        <dbReference type="RuleBase" id="RU004355"/>
    </source>
</evidence>
<dbReference type="GO" id="GO:0003676">
    <property type="term" value="F:nucleic acid binding"/>
    <property type="evidence" value="ECO:0007669"/>
    <property type="project" value="InterPro"/>
</dbReference>
<keyword evidence="10" id="KW-1185">Reference proteome</keyword>
<protein>
    <recommendedName>
        <fullName evidence="5">Exodeoxyribonuclease 7 large subunit</fullName>
        <ecNumber evidence="5">3.1.11.6</ecNumber>
    </recommendedName>
    <alternativeName>
        <fullName evidence="5">Exodeoxyribonuclease VII large subunit</fullName>
        <shortName evidence="5">Exonuclease VII large subunit</shortName>
    </alternativeName>
</protein>
<dbReference type="GO" id="GO:0008855">
    <property type="term" value="F:exodeoxyribonuclease VII activity"/>
    <property type="evidence" value="ECO:0007669"/>
    <property type="project" value="UniProtKB-UniRule"/>
</dbReference>
<gene>
    <name evidence="5" type="primary">xseA</name>
    <name evidence="9" type="ORF">EV212_101382</name>
</gene>
<dbReference type="InterPro" id="IPR003753">
    <property type="entry name" value="Exonuc_VII_L"/>
</dbReference>
<name>A0A4R2LDP2_9FIRM</name>
<evidence type="ECO:0000256" key="3">
    <source>
        <dbReference type="ARBA" id="ARBA00022801"/>
    </source>
</evidence>
<evidence type="ECO:0000256" key="2">
    <source>
        <dbReference type="ARBA" id="ARBA00022722"/>
    </source>
</evidence>
<dbReference type="EC" id="3.1.11.6" evidence="5"/>
<proteinExistence type="inferred from homology"/>
<dbReference type="CDD" id="cd04489">
    <property type="entry name" value="ExoVII_LU_OBF"/>
    <property type="match status" value="1"/>
</dbReference>
<comment type="function">
    <text evidence="5">Bidirectionally degrades single-stranded DNA into large acid-insoluble oligonucleotides, which are then degraded further into small acid-soluble oligonucleotides.</text>
</comment>
<accession>A0A4R2LDP2</accession>
<dbReference type="NCBIfam" id="TIGR00237">
    <property type="entry name" value="xseA"/>
    <property type="match status" value="1"/>
</dbReference>
<dbReference type="InterPro" id="IPR020579">
    <property type="entry name" value="Exonuc_VII_lsu_C"/>
</dbReference>
<keyword evidence="1 5" id="KW-0963">Cytoplasm</keyword>
<evidence type="ECO:0000259" key="7">
    <source>
        <dbReference type="Pfam" id="PF02601"/>
    </source>
</evidence>
<sequence length="423" mass="47661">MKNIYSVSQVNRYIKSLISEDYFLSRIYVRGEVSNCKYHTSGHIYFTLKDREGAIPCVMFAGSRSGLKFRLGEGQQVIVLGNISVYERDGRYQLYAREIVMEGQGLLYQQFEALKKELEQAGYFASEHKKPIPSYPKRIGIVTARTGAAIQDMIHISSRRNPYVQLILYPAIVQGEQAAPSIVRGIKYLDAYGVDVMIVGRGGGSIEDLWAFNEKIVADAIYRCKTPIISAVGHETDVTISDFVADLRAPTPSAAAELAVPEWSEILRRLEDGSRRLSMKMEERLNWYRSMTGQYEKQLKYVSPFSRINDYRQQLMHTEDQLDRLIWERLNEKRHRLAIYSERLSGLSPLKQLERGYAVVGKKNGQDIHSVEDTAVGEAIQVRLLDGRLEAVVSVVHTDTSEVSKQSVTGGITGKGSGAHGKK</sequence>
<dbReference type="PANTHER" id="PTHR30008">
    <property type="entry name" value="EXODEOXYRIBONUCLEASE 7 LARGE SUBUNIT"/>
    <property type="match status" value="1"/>
</dbReference>
<dbReference type="Pfam" id="PF13742">
    <property type="entry name" value="tRNA_anti_2"/>
    <property type="match status" value="1"/>
</dbReference>
<dbReference type="GO" id="GO:0006308">
    <property type="term" value="P:DNA catabolic process"/>
    <property type="evidence" value="ECO:0007669"/>
    <property type="project" value="UniProtKB-UniRule"/>
</dbReference>
<evidence type="ECO:0000313" key="10">
    <source>
        <dbReference type="Proteomes" id="UP000295711"/>
    </source>
</evidence>
<comment type="subcellular location">
    <subcellularLocation>
        <location evidence="5 6">Cytoplasm</location>
    </subcellularLocation>
</comment>
<feature type="domain" description="OB-fold nucleic acid binding" evidence="8">
    <location>
        <begin position="5"/>
        <end position="99"/>
    </location>
</feature>
<dbReference type="Proteomes" id="UP000295711">
    <property type="component" value="Unassembled WGS sequence"/>
</dbReference>
<dbReference type="GO" id="GO:0005737">
    <property type="term" value="C:cytoplasm"/>
    <property type="evidence" value="ECO:0007669"/>
    <property type="project" value="UniProtKB-SubCell"/>
</dbReference>
<evidence type="ECO:0000256" key="1">
    <source>
        <dbReference type="ARBA" id="ARBA00022490"/>
    </source>
</evidence>
<feature type="domain" description="Exonuclease VII large subunit C-terminal" evidence="7">
    <location>
        <begin position="123"/>
        <end position="337"/>
    </location>
</feature>
<keyword evidence="4 5" id="KW-0269">Exonuclease</keyword>
<reference evidence="9 10" key="1">
    <citation type="submission" date="2019-03" db="EMBL/GenBank/DDBJ databases">
        <title>Genomic Encyclopedia of Type Strains, Phase IV (KMG-IV): sequencing the most valuable type-strain genomes for metagenomic binning, comparative biology and taxonomic classification.</title>
        <authorList>
            <person name="Goeker M."/>
        </authorList>
    </citation>
    <scope>NUCLEOTIDE SEQUENCE [LARGE SCALE GENOMIC DNA]</scope>
    <source>
        <strain evidence="9 10">DSM 28559</strain>
    </source>
</reference>
<comment type="similarity">
    <text evidence="5 6">Belongs to the XseA family.</text>
</comment>
<dbReference type="Pfam" id="PF02601">
    <property type="entry name" value="Exonuc_VII_L"/>
    <property type="match status" value="1"/>
</dbReference>
<dbReference type="RefSeq" id="WP_132088008.1">
    <property type="nucleotide sequence ID" value="NZ_JANKAQ010000002.1"/>
</dbReference>
<organism evidence="9 10">
    <name type="scientific">Frisingicoccus caecimuris</name>
    <dbReference type="NCBI Taxonomy" id="1796636"/>
    <lineage>
        <taxon>Bacteria</taxon>
        <taxon>Bacillati</taxon>
        <taxon>Bacillota</taxon>
        <taxon>Clostridia</taxon>
        <taxon>Lachnospirales</taxon>
        <taxon>Lachnospiraceae</taxon>
        <taxon>Frisingicoccus</taxon>
    </lineage>
</organism>
<keyword evidence="3 5" id="KW-0378">Hydrolase</keyword>
<dbReference type="OrthoDB" id="9802795at2"/>
<comment type="catalytic activity">
    <reaction evidence="5 6">
        <text>Exonucleolytic cleavage in either 5'- to 3'- or 3'- to 5'-direction to yield nucleoside 5'-phosphates.</text>
        <dbReference type="EC" id="3.1.11.6"/>
    </reaction>
</comment>
<dbReference type="HAMAP" id="MF_00378">
    <property type="entry name" value="Exonuc_7_L"/>
    <property type="match status" value="1"/>
</dbReference>
<comment type="caution">
    <text evidence="9">The sequence shown here is derived from an EMBL/GenBank/DDBJ whole genome shotgun (WGS) entry which is preliminary data.</text>
</comment>
<dbReference type="PANTHER" id="PTHR30008:SF0">
    <property type="entry name" value="EXODEOXYRIBONUCLEASE 7 LARGE SUBUNIT"/>
    <property type="match status" value="1"/>
</dbReference>